<dbReference type="AlphaFoldDB" id="M4BAG6"/>
<reference evidence="2" key="1">
    <citation type="journal article" date="2010" name="Science">
        <title>Signatures of adaptation to obligate biotrophy in the Hyaloperonospora arabidopsidis genome.</title>
        <authorList>
            <person name="Baxter L."/>
            <person name="Tripathy S."/>
            <person name="Ishaque N."/>
            <person name="Boot N."/>
            <person name="Cabral A."/>
            <person name="Kemen E."/>
            <person name="Thines M."/>
            <person name="Ah-Fong A."/>
            <person name="Anderson R."/>
            <person name="Badejoko W."/>
            <person name="Bittner-Eddy P."/>
            <person name="Boore J.L."/>
            <person name="Chibucos M.C."/>
            <person name="Coates M."/>
            <person name="Dehal P."/>
            <person name="Delehaunty K."/>
            <person name="Dong S."/>
            <person name="Downton P."/>
            <person name="Dumas B."/>
            <person name="Fabro G."/>
            <person name="Fronick C."/>
            <person name="Fuerstenberg S.I."/>
            <person name="Fulton L."/>
            <person name="Gaulin E."/>
            <person name="Govers F."/>
            <person name="Hughes L."/>
            <person name="Humphray S."/>
            <person name="Jiang R.H."/>
            <person name="Judelson H."/>
            <person name="Kamoun S."/>
            <person name="Kyung K."/>
            <person name="Meijer H."/>
            <person name="Minx P."/>
            <person name="Morris P."/>
            <person name="Nelson J."/>
            <person name="Phuntumart V."/>
            <person name="Qutob D."/>
            <person name="Rehmany A."/>
            <person name="Rougon-Cardoso A."/>
            <person name="Ryden P."/>
            <person name="Torto-Alalibo T."/>
            <person name="Studholme D."/>
            <person name="Wang Y."/>
            <person name="Win J."/>
            <person name="Wood J."/>
            <person name="Clifton S.W."/>
            <person name="Rogers J."/>
            <person name="Van den Ackerveken G."/>
            <person name="Jones J.D."/>
            <person name="McDowell J.M."/>
            <person name="Beynon J."/>
            <person name="Tyler B.M."/>
        </authorList>
    </citation>
    <scope>NUCLEOTIDE SEQUENCE [LARGE SCALE GENOMIC DNA]</scope>
    <source>
        <strain evidence="2">Emoy2</strain>
    </source>
</reference>
<protein>
    <submittedName>
        <fullName evidence="1">Uncharacterized protein</fullName>
    </submittedName>
</protein>
<proteinExistence type="predicted"/>
<sequence>MSPRSSCRHLTKDRLVQGTIRQRRRLMYKWSKCASAIEERVKSSGDGYISGQEEEKTTYKANDDYKMSRCDMMLDDGGAGTPGTLGII</sequence>
<name>M4BAG6_HYAAE</name>
<organism evidence="1 2">
    <name type="scientific">Hyaloperonospora arabidopsidis (strain Emoy2)</name>
    <name type="common">Downy mildew agent</name>
    <name type="synonym">Peronospora arabidopsidis</name>
    <dbReference type="NCBI Taxonomy" id="559515"/>
    <lineage>
        <taxon>Eukaryota</taxon>
        <taxon>Sar</taxon>
        <taxon>Stramenopiles</taxon>
        <taxon>Oomycota</taxon>
        <taxon>Peronosporomycetes</taxon>
        <taxon>Peronosporales</taxon>
        <taxon>Peronosporaceae</taxon>
        <taxon>Hyaloperonospora</taxon>
    </lineage>
</organism>
<dbReference type="EnsemblProtists" id="HpaT803276">
    <property type="protein sequence ID" value="HpaP803276"/>
    <property type="gene ID" value="HpaG803276"/>
</dbReference>
<dbReference type="EMBL" id="JH598070">
    <property type="status" value="NOT_ANNOTATED_CDS"/>
    <property type="molecule type" value="Genomic_DNA"/>
</dbReference>
<accession>M4BAG6</accession>
<dbReference type="VEuPathDB" id="FungiDB:HpaG803276"/>
<dbReference type="Proteomes" id="UP000011713">
    <property type="component" value="Unassembled WGS sequence"/>
</dbReference>
<reference evidence="1" key="2">
    <citation type="submission" date="2015-06" db="UniProtKB">
        <authorList>
            <consortium name="EnsemblProtists"/>
        </authorList>
    </citation>
    <scope>IDENTIFICATION</scope>
    <source>
        <strain evidence="1">Emoy2</strain>
    </source>
</reference>
<evidence type="ECO:0000313" key="1">
    <source>
        <dbReference type="EnsemblProtists" id="HpaP803276"/>
    </source>
</evidence>
<dbReference type="InParanoid" id="M4BAG6"/>
<keyword evidence="2" id="KW-1185">Reference proteome</keyword>
<evidence type="ECO:0000313" key="2">
    <source>
        <dbReference type="Proteomes" id="UP000011713"/>
    </source>
</evidence>
<dbReference type="HOGENOM" id="CLU_2473738_0_0_1"/>